<dbReference type="Gene3D" id="3.30.420.10">
    <property type="entry name" value="Ribonuclease H-like superfamily/Ribonuclease H"/>
    <property type="match status" value="1"/>
</dbReference>
<dbReference type="PANTHER" id="PTHR46628:SF1">
    <property type="entry name" value="PIRNA BIOGENESIS PROTEIN EXD1"/>
    <property type="match status" value="1"/>
</dbReference>
<organism evidence="1 2">
    <name type="scientific">Aquila chrysaetos chrysaetos</name>
    <dbReference type="NCBI Taxonomy" id="223781"/>
    <lineage>
        <taxon>Eukaryota</taxon>
        <taxon>Metazoa</taxon>
        <taxon>Chordata</taxon>
        <taxon>Craniata</taxon>
        <taxon>Vertebrata</taxon>
        <taxon>Euteleostomi</taxon>
        <taxon>Archelosauria</taxon>
        <taxon>Archosauria</taxon>
        <taxon>Dinosauria</taxon>
        <taxon>Saurischia</taxon>
        <taxon>Theropoda</taxon>
        <taxon>Coelurosauria</taxon>
        <taxon>Aves</taxon>
        <taxon>Neognathae</taxon>
        <taxon>Neoaves</taxon>
        <taxon>Telluraves</taxon>
        <taxon>Accipitrimorphae</taxon>
        <taxon>Accipitriformes</taxon>
        <taxon>Accipitridae</taxon>
        <taxon>Accipitrinae</taxon>
        <taxon>Aquila</taxon>
    </lineage>
</organism>
<reference evidence="1" key="2">
    <citation type="submission" date="2025-09" db="UniProtKB">
        <authorList>
            <consortium name="Ensembl"/>
        </authorList>
    </citation>
    <scope>IDENTIFICATION</scope>
</reference>
<accession>A0A663EEP5</accession>
<dbReference type="Ensembl" id="ENSACCT00020010856.1">
    <property type="protein sequence ID" value="ENSACCP00020010391.1"/>
    <property type="gene ID" value="ENSACCG00020007115.1"/>
</dbReference>
<name>A0A663EEP5_AQUCH</name>
<evidence type="ECO:0000313" key="2">
    <source>
        <dbReference type="Proteomes" id="UP000472275"/>
    </source>
</evidence>
<keyword evidence="2" id="KW-1185">Reference proteome</keyword>
<dbReference type="PANTHER" id="PTHR46628">
    <property type="entry name" value="PIRNA BIOGENESIS PROTEIN EXD1"/>
    <property type="match status" value="1"/>
</dbReference>
<dbReference type="InterPro" id="IPR012337">
    <property type="entry name" value="RNaseH-like_sf"/>
</dbReference>
<reference evidence="1" key="1">
    <citation type="submission" date="2025-08" db="UniProtKB">
        <authorList>
            <consortium name="Ensembl"/>
        </authorList>
    </citation>
    <scope>IDENTIFICATION</scope>
</reference>
<dbReference type="InterPro" id="IPR036397">
    <property type="entry name" value="RNaseH_sf"/>
</dbReference>
<dbReference type="GO" id="GO:1990923">
    <property type="term" value="C:PET complex"/>
    <property type="evidence" value="ECO:0007669"/>
    <property type="project" value="TreeGrafter"/>
</dbReference>
<dbReference type="GO" id="GO:0003676">
    <property type="term" value="F:nucleic acid binding"/>
    <property type="evidence" value="ECO:0007669"/>
    <property type="project" value="InterPro"/>
</dbReference>
<evidence type="ECO:0000313" key="1">
    <source>
        <dbReference type="Ensembl" id="ENSACCP00020010391.1"/>
    </source>
</evidence>
<dbReference type="AlphaFoldDB" id="A0A663EEP5"/>
<dbReference type="GeneTree" id="ENSGT00390000003581"/>
<dbReference type="GO" id="GO:0034587">
    <property type="term" value="P:piRNA processing"/>
    <property type="evidence" value="ECO:0007669"/>
    <property type="project" value="TreeGrafter"/>
</dbReference>
<dbReference type="CDD" id="cd06148">
    <property type="entry name" value="Egl_like_exo"/>
    <property type="match status" value="1"/>
</dbReference>
<dbReference type="Proteomes" id="UP000472275">
    <property type="component" value="Chromosome 2"/>
</dbReference>
<sequence length="419" mass="47223">MALSSEHFGAILGRTVKITLKCGVFQGVLQHVNPDRSLLLRTVKNLETGRSAPGVKMFFGREIVNVELLDEPDSGKGTAMLSECTSAVEGNKQVDTGPADCGPWTSCISQERQLRASDSLKYSLSEEKEEENVEYTVVDSFQQKFGPAVLHLKQQCVVSIAGDGVNLCRHGKLSWLEVMHDCRWISDCLFHQYGVLLFNVFDTQVADALQFSVATGGFFPHRVCTLQECLMQHLKIPSKWDAIMKCRQQMASENPDRWFLRPFPAPLLKALALKAMYLLLLHSSLMDNLMSDLTTVVCGYLNAYRTGSGDHLGSTKPTCMELPEELRQLADIQKLRREKAIKDYRMNEDGLLIRPAMELKERNDPEKDGNYRDDGDCFPTNKAVSQITSFYNQDVLCQEKLENQNEVVNLWKNLKLTSS</sequence>
<dbReference type="SUPFAM" id="SSF53098">
    <property type="entry name" value="Ribonuclease H-like"/>
    <property type="match status" value="1"/>
</dbReference>
<proteinExistence type="predicted"/>
<gene>
    <name evidence="1" type="primary">EXD1</name>
</gene>
<dbReference type="InterPro" id="IPR052144">
    <property type="entry name" value="piRNA_biogenesis_EXD1"/>
</dbReference>
<protein>
    <submittedName>
        <fullName evidence="1">Exonuclease 3'-5' domain containing 1</fullName>
    </submittedName>
</protein>